<dbReference type="GO" id="GO:0017004">
    <property type="term" value="P:cytochrome complex assembly"/>
    <property type="evidence" value="ECO:0007669"/>
    <property type="project" value="UniProtKB-KW"/>
</dbReference>
<evidence type="ECO:0000256" key="4">
    <source>
        <dbReference type="ARBA" id="ARBA00022748"/>
    </source>
</evidence>
<dbReference type="InterPro" id="IPR003834">
    <property type="entry name" value="Cyt_c_assmbl_TM_dom"/>
</dbReference>
<evidence type="ECO:0000256" key="5">
    <source>
        <dbReference type="ARBA" id="ARBA00022989"/>
    </source>
</evidence>
<dbReference type="InterPro" id="IPR036929">
    <property type="entry name" value="DsbDN_sf"/>
</dbReference>
<evidence type="ECO:0000259" key="10">
    <source>
        <dbReference type="PROSITE" id="PS51352"/>
    </source>
</evidence>
<organism evidence="11 12">
    <name type="scientific">Agrobacterium tomkonis CFBP 6623</name>
    <dbReference type="NCBI Taxonomy" id="1183432"/>
    <lineage>
        <taxon>Bacteria</taxon>
        <taxon>Pseudomonadati</taxon>
        <taxon>Pseudomonadota</taxon>
        <taxon>Alphaproteobacteria</taxon>
        <taxon>Hyphomicrobiales</taxon>
        <taxon>Rhizobiaceae</taxon>
        <taxon>Rhizobium/Agrobacterium group</taxon>
        <taxon>Agrobacterium</taxon>
        <taxon>Agrobacterium tumefaciens complex</taxon>
    </lineage>
</organism>
<keyword evidence="4" id="KW-0201">Cytochrome c-type biogenesis</keyword>
<dbReference type="NCBIfam" id="NF001419">
    <property type="entry name" value="PRK00293.1"/>
    <property type="match status" value="1"/>
</dbReference>
<keyword evidence="7" id="KW-0676">Redox-active center</keyword>
<feature type="signal peptide" evidence="9">
    <location>
        <begin position="1"/>
        <end position="21"/>
    </location>
</feature>
<keyword evidence="3 8" id="KW-0812">Transmembrane</keyword>
<feature type="transmembrane region" description="Helical" evidence="8">
    <location>
        <begin position="350"/>
        <end position="371"/>
    </location>
</feature>
<evidence type="ECO:0000256" key="6">
    <source>
        <dbReference type="ARBA" id="ARBA00023136"/>
    </source>
</evidence>
<keyword evidence="9" id="KW-0732">Signal</keyword>
<dbReference type="PROSITE" id="PS51352">
    <property type="entry name" value="THIOREDOXIN_2"/>
    <property type="match status" value="1"/>
</dbReference>
<dbReference type="Pfam" id="PF11412">
    <property type="entry name" value="DsbD_N"/>
    <property type="match status" value="1"/>
</dbReference>
<keyword evidence="6 8" id="KW-0472">Membrane</keyword>
<accession>A0A1S7P775</accession>
<evidence type="ECO:0000256" key="9">
    <source>
        <dbReference type="SAM" id="SignalP"/>
    </source>
</evidence>
<evidence type="ECO:0000256" key="2">
    <source>
        <dbReference type="ARBA" id="ARBA00022475"/>
    </source>
</evidence>
<proteinExistence type="predicted"/>
<keyword evidence="12" id="KW-1185">Reference proteome</keyword>
<feature type="transmembrane region" description="Helical" evidence="8">
    <location>
        <begin position="453"/>
        <end position="472"/>
    </location>
</feature>
<dbReference type="Proteomes" id="UP000191988">
    <property type="component" value="Unassembled WGS sequence"/>
</dbReference>
<dbReference type="InterPro" id="IPR028250">
    <property type="entry name" value="DsbDN"/>
</dbReference>
<evidence type="ECO:0000313" key="11">
    <source>
        <dbReference type="EMBL" id="CUX17068.1"/>
    </source>
</evidence>
<dbReference type="STRING" id="1183432.AGR3A_Cc20226"/>
<dbReference type="InterPro" id="IPR017937">
    <property type="entry name" value="Thioredoxin_CS"/>
</dbReference>
<feature type="transmembrane region" description="Helical" evidence="8">
    <location>
        <begin position="273"/>
        <end position="294"/>
    </location>
</feature>
<dbReference type="Pfam" id="PF02683">
    <property type="entry name" value="DsbD_TM"/>
    <property type="match status" value="1"/>
</dbReference>
<dbReference type="InterPro" id="IPR013766">
    <property type="entry name" value="Thioredoxin_domain"/>
</dbReference>
<dbReference type="GO" id="GO:0045454">
    <property type="term" value="P:cell redox homeostasis"/>
    <property type="evidence" value="ECO:0007669"/>
    <property type="project" value="TreeGrafter"/>
</dbReference>
<dbReference type="Gene3D" id="3.40.30.10">
    <property type="entry name" value="Glutaredoxin"/>
    <property type="match status" value="1"/>
</dbReference>
<feature type="transmembrane region" description="Helical" evidence="8">
    <location>
        <begin position="411"/>
        <end position="432"/>
    </location>
</feature>
<dbReference type="Pfam" id="PF13899">
    <property type="entry name" value="Thioredoxin_7"/>
    <property type="match status" value="1"/>
</dbReference>
<comment type="subcellular location">
    <subcellularLocation>
        <location evidence="1">Cell membrane</location>
        <topology evidence="1">Multi-pass membrane protein</topology>
    </subcellularLocation>
</comment>
<dbReference type="PANTHER" id="PTHR32234:SF0">
    <property type="entry name" value="THIOL:DISULFIDE INTERCHANGE PROTEIN DSBD"/>
    <property type="match status" value="1"/>
</dbReference>
<feature type="chain" id="PRO_5010581193" evidence="9">
    <location>
        <begin position="22"/>
        <end position="624"/>
    </location>
</feature>
<evidence type="ECO:0000256" key="1">
    <source>
        <dbReference type="ARBA" id="ARBA00004651"/>
    </source>
</evidence>
<feature type="transmembrane region" description="Helical" evidence="8">
    <location>
        <begin position="193"/>
        <end position="216"/>
    </location>
</feature>
<protein>
    <submittedName>
        <fullName evidence="11">Protein-disulfide reductase</fullName>
    </submittedName>
</protein>
<reference evidence="12" key="1">
    <citation type="submission" date="2016-01" db="EMBL/GenBank/DDBJ databases">
        <authorList>
            <person name="Regsiter A."/>
            <person name="william w."/>
        </authorList>
    </citation>
    <scope>NUCLEOTIDE SEQUENCE [LARGE SCALE GENOMIC DNA]</scope>
    <source>
        <strain evidence="12">CFBP 6623</strain>
    </source>
</reference>
<evidence type="ECO:0000256" key="7">
    <source>
        <dbReference type="ARBA" id="ARBA00023284"/>
    </source>
</evidence>
<feature type="transmembrane region" description="Helical" evidence="8">
    <location>
        <begin position="383"/>
        <end position="405"/>
    </location>
</feature>
<dbReference type="Gene3D" id="2.60.40.1250">
    <property type="entry name" value="Thiol:disulfide interchange protein DsbD, N-terminal domain"/>
    <property type="match status" value="1"/>
</dbReference>
<evidence type="ECO:0000313" key="12">
    <source>
        <dbReference type="Proteomes" id="UP000191988"/>
    </source>
</evidence>
<dbReference type="GO" id="GO:0005886">
    <property type="term" value="C:plasma membrane"/>
    <property type="evidence" value="ECO:0007669"/>
    <property type="project" value="UniProtKB-SubCell"/>
</dbReference>
<dbReference type="SUPFAM" id="SSF52833">
    <property type="entry name" value="Thioredoxin-like"/>
    <property type="match status" value="1"/>
</dbReference>
<dbReference type="AlphaFoldDB" id="A0A1S7P775"/>
<dbReference type="InterPro" id="IPR036249">
    <property type="entry name" value="Thioredoxin-like_sf"/>
</dbReference>
<name>A0A1S7P775_9HYPH</name>
<dbReference type="EMBL" id="FBWK01000012">
    <property type="protein sequence ID" value="CUX17068.1"/>
    <property type="molecule type" value="Genomic_DNA"/>
</dbReference>
<dbReference type="PANTHER" id="PTHR32234">
    <property type="entry name" value="THIOL:DISULFIDE INTERCHANGE PROTEIN DSBD"/>
    <property type="match status" value="1"/>
</dbReference>
<evidence type="ECO:0000256" key="8">
    <source>
        <dbReference type="SAM" id="Phobius"/>
    </source>
</evidence>
<dbReference type="SUPFAM" id="SSF74863">
    <property type="entry name" value="Thiol:disulfide interchange protein DsbD, N-terminal domain (DsbD-alpha)"/>
    <property type="match status" value="1"/>
</dbReference>
<sequence length="624" mass="65353">MRFNFSFVLLVLLSICGPALALGPPMDMADAFKLSIDRTGATATFRWQVAEGYYLYRESLQATTDDGTKLDLRTPAGEMKDDPGFGNTEVYFGQAAATLADAPQTMKLTFQGCQDGGICYPFRTVAIDGLRIEAEAPFGIRPQDPPAFQSFTPIAPSAEPEKVEQSAPAPVPLPAPLAEPGMVEGFLARGGTVLLLASFMGLGVLLAFTPCVFPMYPILAATLGRQGASLSPGRSFLLSSTYVVALAAAFSLFGILAAWLGQSFQIALQSPPAILITAAVFIILAIASFGMVEVQLPAGLRDRLARSQRSLGGSFGSTAILGFSSALLIGPCVTAPLAGALLYIAKTGNLLLGAAALFALGIGKGIPLILIGTSGAALLPRAGAWMAQIRWLFGFIFLATAIWYIDRLIPPPVTLALAAALLVTIGVFFGAFDTLPQQAGIGRRLMKSASLLSMLYGAFLAFGAASGGTSMLQPLQFSGGSVASRSLPGLTKASFATVSSNGELKAAVAEAGKPSLVYFTADWCVSCRVIERSVLSDPQVAESLKDTNLVSVDLSDMTPDKQQLMKDSNVIGPPTMLFFDRKGAELPSIRMVGEISARSLIDAAAQTQQALAKPAIDNTAGARQ</sequence>
<evidence type="ECO:0000256" key="3">
    <source>
        <dbReference type="ARBA" id="ARBA00022692"/>
    </source>
</evidence>
<gene>
    <name evidence="11" type="primary">dsbD</name>
    <name evidence="11" type="ORF">AGR3A_Cc20226</name>
</gene>
<dbReference type="RefSeq" id="WP_046801586.1">
    <property type="nucleotide sequence ID" value="NZ_LT009723.1"/>
</dbReference>
<dbReference type="GO" id="GO:0015035">
    <property type="term" value="F:protein-disulfide reductase activity"/>
    <property type="evidence" value="ECO:0007669"/>
    <property type="project" value="TreeGrafter"/>
</dbReference>
<feature type="transmembrane region" description="Helical" evidence="8">
    <location>
        <begin position="236"/>
        <end position="261"/>
    </location>
</feature>
<feature type="transmembrane region" description="Helical" evidence="8">
    <location>
        <begin position="315"/>
        <end position="344"/>
    </location>
</feature>
<keyword evidence="5 8" id="KW-1133">Transmembrane helix</keyword>
<keyword evidence="2" id="KW-1003">Cell membrane</keyword>
<dbReference type="PROSITE" id="PS00194">
    <property type="entry name" value="THIOREDOXIN_1"/>
    <property type="match status" value="1"/>
</dbReference>
<feature type="domain" description="Thioredoxin" evidence="10">
    <location>
        <begin position="486"/>
        <end position="609"/>
    </location>
</feature>